<evidence type="ECO:0000313" key="5">
    <source>
        <dbReference type="EMBL" id="KAG8199459.1"/>
    </source>
</evidence>
<dbReference type="InterPro" id="IPR002347">
    <property type="entry name" value="SDR_fam"/>
</dbReference>
<dbReference type="Pfam" id="PF00106">
    <property type="entry name" value="adh_short"/>
    <property type="match status" value="1"/>
</dbReference>
<dbReference type="AlphaFoldDB" id="A0AAV6VS28"/>
<dbReference type="PROSITE" id="PS00061">
    <property type="entry name" value="ADH_SHORT"/>
    <property type="match status" value="1"/>
</dbReference>
<dbReference type="Gene3D" id="3.40.50.720">
    <property type="entry name" value="NAD(P)-binding Rossmann-like Domain"/>
    <property type="match status" value="1"/>
</dbReference>
<dbReference type="PANTHER" id="PTHR43963:SF4">
    <property type="entry name" value="CARBONYL REDUCTASE (NADPH)"/>
    <property type="match status" value="1"/>
</dbReference>
<dbReference type="GO" id="GO:0004090">
    <property type="term" value="F:carbonyl reductase (NADPH) activity"/>
    <property type="evidence" value="ECO:0007669"/>
    <property type="project" value="UniProtKB-EC"/>
</dbReference>
<dbReference type="PANTHER" id="PTHR43963">
    <property type="entry name" value="CARBONYL REDUCTASE 1-RELATED"/>
    <property type="match status" value="1"/>
</dbReference>
<keyword evidence="6" id="KW-1185">Reference proteome</keyword>
<dbReference type="PRINTS" id="PR00081">
    <property type="entry name" value="GDHRDH"/>
</dbReference>
<dbReference type="Proteomes" id="UP000827092">
    <property type="component" value="Unassembled WGS sequence"/>
</dbReference>
<comment type="similarity">
    <text evidence="1">Belongs to the short-chain dehydrogenases/reductases (SDR) family.</text>
</comment>
<dbReference type="InterPro" id="IPR036291">
    <property type="entry name" value="NAD(P)-bd_dom_sf"/>
</dbReference>
<evidence type="ECO:0000256" key="1">
    <source>
        <dbReference type="ARBA" id="ARBA00006484"/>
    </source>
</evidence>
<dbReference type="InterPro" id="IPR045313">
    <property type="entry name" value="CBR1-like"/>
</dbReference>
<dbReference type="SUPFAM" id="SSF51735">
    <property type="entry name" value="NAD(P)-binding Rossmann-fold domains"/>
    <property type="match status" value="1"/>
</dbReference>
<keyword evidence="2" id="KW-0521">NADP</keyword>
<keyword evidence="3" id="KW-0560">Oxidoreductase</keyword>
<accession>A0AAV6VS28</accession>
<dbReference type="EC" id="1.1.1.184" evidence="4"/>
<sequence>MGTRVAVVTGSNKGIGFAIVRALCSKFDGDVYLTARNEERGLAALKALEKEGLHPKFHLLDIESEDSIKSLATFLKSHYEGLDVLVNNAAIAYKNADTTPFGEQAENTIKINVLDTMNVCKILFPLLRPHARVVNLSSSAGKLSQYVSSGELQQKLKSETLTEDGLVKLMQQFVDDAKAGVNEQNGWGSRAYSISKIGVNALTMIQHRNFLKDSRPDIVVNAVNPGRTYTDMNPSGTLTVDQDTDMTSHKGPLTPDQGAEAPVYCALLPPNVESPRGEFIWNDKTIQSWH</sequence>
<proteinExistence type="inferred from homology"/>
<evidence type="ECO:0000313" key="6">
    <source>
        <dbReference type="Proteomes" id="UP000827092"/>
    </source>
</evidence>
<comment type="caution">
    <text evidence="5">The sequence shown here is derived from an EMBL/GenBank/DDBJ whole genome shotgun (WGS) entry which is preliminary data.</text>
</comment>
<evidence type="ECO:0000256" key="4">
    <source>
        <dbReference type="ARBA" id="ARBA00026118"/>
    </source>
</evidence>
<protein>
    <recommendedName>
        <fullName evidence="4">carbonyl reductase (NADPH)</fullName>
        <ecNumber evidence="4">1.1.1.184</ecNumber>
    </recommendedName>
</protein>
<name>A0AAV6VS28_9ARAC</name>
<dbReference type="CDD" id="cd05324">
    <property type="entry name" value="carb_red_PTCR-like_SDR_c"/>
    <property type="match status" value="1"/>
</dbReference>
<dbReference type="EMBL" id="JAFNEN010000027">
    <property type="protein sequence ID" value="KAG8199459.1"/>
    <property type="molecule type" value="Genomic_DNA"/>
</dbReference>
<evidence type="ECO:0000256" key="2">
    <source>
        <dbReference type="ARBA" id="ARBA00022857"/>
    </source>
</evidence>
<evidence type="ECO:0000256" key="3">
    <source>
        <dbReference type="ARBA" id="ARBA00023002"/>
    </source>
</evidence>
<gene>
    <name evidence="5" type="ORF">JTE90_000324</name>
</gene>
<reference evidence="5 6" key="1">
    <citation type="journal article" date="2022" name="Nat. Ecol. Evol.">
        <title>A masculinizing supergene underlies an exaggerated male reproductive morph in a spider.</title>
        <authorList>
            <person name="Hendrickx F."/>
            <person name="De Corte Z."/>
            <person name="Sonet G."/>
            <person name="Van Belleghem S.M."/>
            <person name="Kostlbacher S."/>
            <person name="Vangestel C."/>
        </authorList>
    </citation>
    <scope>NUCLEOTIDE SEQUENCE [LARGE SCALE GENOMIC DNA]</scope>
    <source>
        <strain evidence="5">W744_W776</strain>
    </source>
</reference>
<dbReference type="InterPro" id="IPR020904">
    <property type="entry name" value="Sc_DH/Rdtase_CS"/>
</dbReference>
<organism evidence="5 6">
    <name type="scientific">Oedothorax gibbosus</name>
    <dbReference type="NCBI Taxonomy" id="931172"/>
    <lineage>
        <taxon>Eukaryota</taxon>
        <taxon>Metazoa</taxon>
        <taxon>Ecdysozoa</taxon>
        <taxon>Arthropoda</taxon>
        <taxon>Chelicerata</taxon>
        <taxon>Arachnida</taxon>
        <taxon>Araneae</taxon>
        <taxon>Araneomorphae</taxon>
        <taxon>Entelegynae</taxon>
        <taxon>Araneoidea</taxon>
        <taxon>Linyphiidae</taxon>
        <taxon>Erigoninae</taxon>
        <taxon>Oedothorax</taxon>
    </lineage>
</organism>